<sequence length="286" mass="32240">WKKKHPDKPLVLTYHMDARSTGWKGLIFRYYAKYVMPRIVTAADVVHVSSLDYIQSSDARYLYTQTPEKFFPLPFGVNGNRFFPGDKPLRLFTHYGLDSAYPTVVFVGGMDPAHYFKGIPDFLKALLLLKKQDQLPQVIFVGDGALRHEFELKATAYGIADRVRFVGRVSDEALPEHYRMGDVFVLPSIHQGEAFGMVLLEAMASGLSVIASDLQGVRTVARDGGIVVPPRDPASLAEALSAFFSQSTEYRRTLSQQARQAVEQTYSWERICTNLEQLYVGLVEKH</sequence>
<dbReference type="Pfam" id="PF00534">
    <property type="entry name" value="Glycos_transf_1"/>
    <property type="match status" value="1"/>
</dbReference>
<organism evidence="4 5">
    <name type="scientific">Candidatus Magasanikbacteria bacterium CG10_big_fil_rev_8_21_14_0_10_38_6</name>
    <dbReference type="NCBI Taxonomy" id="1974647"/>
    <lineage>
        <taxon>Bacteria</taxon>
        <taxon>Candidatus Magasanikiibacteriota</taxon>
    </lineage>
</organism>
<evidence type="ECO:0000259" key="3">
    <source>
        <dbReference type="Pfam" id="PF00534"/>
    </source>
</evidence>
<evidence type="ECO:0000313" key="5">
    <source>
        <dbReference type="Proteomes" id="UP000228528"/>
    </source>
</evidence>
<keyword evidence="2" id="KW-0808">Transferase</keyword>
<dbReference type="CDD" id="cd03801">
    <property type="entry name" value="GT4_PimA-like"/>
    <property type="match status" value="1"/>
</dbReference>
<dbReference type="AlphaFoldDB" id="A0A2M6P207"/>
<keyword evidence="1" id="KW-0328">Glycosyltransferase</keyword>
<gene>
    <name evidence="4" type="ORF">COU30_01670</name>
</gene>
<dbReference type="EMBL" id="PFBW01000072">
    <property type="protein sequence ID" value="PIR77579.1"/>
    <property type="molecule type" value="Genomic_DNA"/>
</dbReference>
<protein>
    <recommendedName>
        <fullName evidence="3">Glycosyl transferase family 1 domain-containing protein</fullName>
    </recommendedName>
</protein>
<proteinExistence type="predicted"/>
<dbReference type="Proteomes" id="UP000228528">
    <property type="component" value="Unassembled WGS sequence"/>
</dbReference>
<name>A0A2M6P207_9BACT</name>
<dbReference type="SUPFAM" id="SSF53756">
    <property type="entry name" value="UDP-Glycosyltransferase/glycogen phosphorylase"/>
    <property type="match status" value="1"/>
</dbReference>
<feature type="domain" description="Glycosyl transferase family 1" evidence="3">
    <location>
        <begin position="97"/>
        <end position="260"/>
    </location>
</feature>
<comment type="caution">
    <text evidence="4">The sequence shown here is derived from an EMBL/GenBank/DDBJ whole genome shotgun (WGS) entry which is preliminary data.</text>
</comment>
<reference evidence="5" key="1">
    <citation type="submission" date="2017-09" db="EMBL/GenBank/DDBJ databases">
        <title>Depth-based differentiation of microbial function through sediment-hosted aquifers and enrichment of novel symbionts in the deep terrestrial subsurface.</title>
        <authorList>
            <person name="Probst A.J."/>
            <person name="Ladd B."/>
            <person name="Jarett J.K."/>
            <person name="Geller-Mcgrath D.E."/>
            <person name="Sieber C.M.K."/>
            <person name="Emerson J.B."/>
            <person name="Anantharaman K."/>
            <person name="Thomas B.C."/>
            <person name="Malmstrom R."/>
            <person name="Stieglmeier M."/>
            <person name="Klingl A."/>
            <person name="Woyke T."/>
            <person name="Ryan C.M."/>
            <person name="Banfield J.F."/>
        </authorList>
    </citation>
    <scope>NUCLEOTIDE SEQUENCE [LARGE SCALE GENOMIC DNA]</scope>
</reference>
<dbReference type="GO" id="GO:0016757">
    <property type="term" value="F:glycosyltransferase activity"/>
    <property type="evidence" value="ECO:0007669"/>
    <property type="project" value="UniProtKB-KW"/>
</dbReference>
<evidence type="ECO:0000256" key="2">
    <source>
        <dbReference type="ARBA" id="ARBA00022679"/>
    </source>
</evidence>
<feature type="non-terminal residue" evidence="4">
    <location>
        <position position="1"/>
    </location>
</feature>
<evidence type="ECO:0000313" key="4">
    <source>
        <dbReference type="EMBL" id="PIR77579.1"/>
    </source>
</evidence>
<dbReference type="InterPro" id="IPR001296">
    <property type="entry name" value="Glyco_trans_1"/>
</dbReference>
<dbReference type="PANTHER" id="PTHR12526:SF510">
    <property type="entry name" value="D-INOSITOL 3-PHOSPHATE GLYCOSYLTRANSFERASE"/>
    <property type="match status" value="1"/>
</dbReference>
<accession>A0A2M6P207</accession>
<evidence type="ECO:0000256" key="1">
    <source>
        <dbReference type="ARBA" id="ARBA00022676"/>
    </source>
</evidence>
<dbReference type="PANTHER" id="PTHR12526">
    <property type="entry name" value="GLYCOSYLTRANSFERASE"/>
    <property type="match status" value="1"/>
</dbReference>
<dbReference type="Gene3D" id="3.40.50.2000">
    <property type="entry name" value="Glycogen Phosphorylase B"/>
    <property type="match status" value="2"/>
</dbReference>